<dbReference type="AlphaFoldDB" id="E0IBT6"/>
<accession>E0IBT6</accession>
<keyword evidence="2" id="KW-1185">Reference proteome</keyword>
<gene>
    <name evidence="1" type="ORF">PaecuDRAFT_3125</name>
</gene>
<evidence type="ECO:0000313" key="1">
    <source>
        <dbReference type="EMBL" id="EFM10166.1"/>
    </source>
</evidence>
<dbReference type="RefSeq" id="WP_006039113.1">
    <property type="nucleotide sequence ID" value="NZ_AEDD01000008.1"/>
</dbReference>
<dbReference type="STRING" id="717606.PaecuDRAFT_3125"/>
<name>E0IBT6_9BACL</name>
<sequence length="121" mass="12808">MAYATADDYALYGNGSIPAAELDQALSQSSDQIDSLTYSRIVARGFVNLTSFQQLNVRKAVCQQADFAYQYGDYLNTPLAGYSAGSISLSFKSVVGAGGVQTTEAVFGLLRTTGLANRGIC</sequence>
<dbReference type="OrthoDB" id="1652136at2"/>
<proteinExistence type="predicted"/>
<reference evidence="1 2" key="1">
    <citation type="submission" date="2010-07" db="EMBL/GenBank/DDBJ databases">
        <title>The draft genome of Paenibacillus curdlanolyticus YK9.</title>
        <authorList>
            <consortium name="US DOE Joint Genome Institute (JGI-PGF)"/>
            <person name="Lucas S."/>
            <person name="Copeland A."/>
            <person name="Lapidus A."/>
            <person name="Cheng J.-F."/>
            <person name="Bruce D."/>
            <person name="Goodwin L."/>
            <person name="Pitluck S."/>
            <person name="Land M.L."/>
            <person name="Hauser L."/>
            <person name="Chang Y.-J."/>
            <person name="Jeffries C."/>
            <person name="Anderson I.J."/>
            <person name="Johnson E."/>
            <person name="Loganathan U."/>
            <person name="Mulhopadhyay B."/>
            <person name="Kyrpides N."/>
            <person name="Woyke T.J."/>
        </authorList>
    </citation>
    <scope>NUCLEOTIDE SEQUENCE [LARGE SCALE GENOMIC DNA]</scope>
    <source>
        <strain evidence="1 2">YK9</strain>
    </source>
</reference>
<dbReference type="Proteomes" id="UP000005387">
    <property type="component" value="Unassembled WGS sequence"/>
</dbReference>
<dbReference type="EMBL" id="AEDD01000008">
    <property type="protein sequence ID" value="EFM10166.1"/>
    <property type="molecule type" value="Genomic_DNA"/>
</dbReference>
<dbReference type="eggNOG" id="ENOG50305XS">
    <property type="taxonomic scope" value="Bacteria"/>
</dbReference>
<evidence type="ECO:0000313" key="2">
    <source>
        <dbReference type="Proteomes" id="UP000005387"/>
    </source>
</evidence>
<protein>
    <submittedName>
        <fullName evidence="1">Uncharacterized protein</fullName>
    </submittedName>
</protein>
<organism evidence="1 2">
    <name type="scientific">Paenibacillus curdlanolyticus YK9</name>
    <dbReference type="NCBI Taxonomy" id="717606"/>
    <lineage>
        <taxon>Bacteria</taxon>
        <taxon>Bacillati</taxon>
        <taxon>Bacillota</taxon>
        <taxon>Bacilli</taxon>
        <taxon>Bacillales</taxon>
        <taxon>Paenibacillaceae</taxon>
        <taxon>Paenibacillus</taxon>
    </lineage>
</organism>